<protein>
    <submittedName>
        <fullName evidence="2">Uncharacterized protein</fullName>
    </submittedName>
</protein>
<dbReference type="KEGG" id="php:PhaeoP97_00216"/>
<accession>A0A1L3I0N4</accession>
<organism evidence="2 3">
    <name type="scientific">Phaeobacter porticola</name>
    <dbReference type="NCBI Taxonomy" id="1844006"/>
    <lineage>
        <taxon>Bacteria</taxon>
        <taxon>Pseudomonadati</taxon>
        <taxon>Pseudomonadota</taxon>
        <taxon>Alphaproteobacteria</taxon>
        <taxon>Rhodobacterales</taxon>
        <taxon>Roseobacteraceae</taxon>
        <taxon>Phaeobacter</taxon>
    </lineage>
</organism>
<dbReference type="Proteomes" id="UP000183859">
    <property type="component" value="Chromosome"/>
</dbReference>
<evidence type="ECO:0000256" key="1">
    <source>
        <dbReference type="SAM" id="MobiDB-lite"/>
    </source>
</evidence>
<feature type="region of interest" description="Disordered" evidence="1">
    <location>
        <begin position="34"/>
        <end position="56"/>
    </location>
</feature>
<evidence type="ECO:0000313" key="3">
    <source>
        <dbReference type="Proteomes" id="UP000183859"/>
    </source>
</evidence>
<dbReference type="STRING" id="1844006.PhaeoP97_00216"/>
<dbReference type="EMBL" id="CP016364">
    <property type="protein sequence ID" value="APG45668.1"/>
    <property type="molecule type" value="Genomic_DNA"/>
</dbReference>
<sequence>MRDLRVCEGCGAWREKLRACETCGFSDFVVFTPEPRPTPEGNSRSLRRMLKSKRRK</sequence>
<keyword evidence="3" id="KW-1185">Reference proteome</keyword>
<reference evidence="3" key="1">
    <citation type="submission" date="2016-07" db="EMBL/GenBank/DDBJ databases">
        <title>Phaeobacter portensis sp. nov., a tropodithietic acid producing bacterium isolated from a German harbor.</title>
        <authorList>
            <person name="Freese H.M."/>
            <person name="Bunk B."/>
            <person name="Breider S."/>
            <person name="Brinkhoff T."/>
        </authorList>
    </citation>
    <scope>NUCLEOTIDE SEQUENCE [LARGE SCALE GENOMIC DNA]</scope>
    <source>
        <strain evidence="3">P97</strain>
    </source>
</reference>
<proteinExistence type="predicted"/>
<dbReference type="AlphaFoldDB" id="A0A1L3I0N4"/>
<gene>
    <name evidence="2" type="ORF">PhaeoP97_00216</name>
</gene>
<evidence type="ECO:0000313" key="2">
    <source>
        <dbReference type="EMBL" id="APG45668.1"/>
    </source>
</evidence>
<name>A0A1L3I0N4_9RHOB</name>
<feature type="compositionally biased region" description="Basic residues" evidence="1">
    <location>
        <begin position="45"/>
        <end position="56"/>
    </location>
</feature>